<dbReference type="InterPro" id="IPR046357">
    <property type="entry name" value="PPIase_dom_sf"/>
</dbReference>
<proteinExistence type="predicted"/>
<feature type="chain" id="PRO_5001947894" evidence="4">
    <location>
        <begin position="21"/>
        <end position="248"/>
    </location>
</feature>
<dbReference type="STRING" id="1524460.IX84_02445"/>
<dbReference type="AlphaFoldDB" id="A0A098SCR3"/>
<keyword evidence="6" id="KW-1185">Reference proteome</keyword>
<evidence type="ECO:0000256" key="2">
    <source>
        <dbReference type="ARBA" id="ARBA00022803"/>
    </source>
</evidence>
<feature type="repeat" description="TPR" evidence="3">
    <location>
        <begin position="204"/>
        <end position="237"/>
    </location>
</feature>
<dbReference type="Gene3D" id="3.10.50.40">
    <property type="match status" value="1"/>
</dbReference>
<dbReference type="GO" id="GO:0003755">
    <property type="term" value="F:peptidyl-prolyl cis-trans isomerase activity"/>
    <property type="evidence" value="ECO:0007669"/>
    <property type="project" value="InterPro"/>
</dbReference>
<feature type="signal peptide" evidence="4">
    <location>
        <begin position="1"/>
        <end position="20"/>
    </location>
</feature>
<evidence type="ECO:0000256" key="4">
    <source>
        <dbReference type="SAM" id="SignalP"/>
    </source>
</evidence>
<dbReference type="EMBL" id="JPOS01000006">
    <property type="protein sequence ID" value="KGE89463.1"/>
    <property type="molecule type" value="Genomic_DNA"/>
</dbReference>
<sequence length="248" mass="27734">MKNWLSPLCLFFFLSLGLHAQQQTPNGWVYDELKPGSGPALTSGHGALTHNQLLASNGQVLVSTYQIGVPDYQRISALSPELQQAFSVMREGGKYRFHIPIKDFEKAMRTKKALNLPGTEVTWEMELLELLPSLPDGARVVRETLQQEGAKAAIKHFNDLVDSGEAYLGEWEVNQIGYFFLSEGHKEEALQVMAYNAEQHPGSANAFDSLAEAYYQNGLEAKARECYQRSLEINPDNANAREMLSKLK</sequence>
<dbReference type="Pfam" id="PF07719">
    <property type="entry name" value="TPR_2"/>
    <property type="match status" value="1"/>
</dbReference>
<dbReference type="Gene3D" id="1.25.40.10">
    <property type="entry name" value="Tetratricopeptide repeat domain"/>
    <property type="match status" value="1"/>
</dbReference>
<evidence type="ECO:0000313" key="5">
    <source>
        <dbReference type="EMBL" id="KGE89463.1"/>
    </source>
</evidence>
<dbReference type="SUPFAM" id="SSF54534">
    <property type="entry name" value="FKBP-like"/>
    <property type="match status" value="1"/>
</dbReference>
<organism evidence="5 6">
    <name type="scientific">Phaeodactylibacter xiamenensis</name>
    <dbReference type="NCBI Taxonomy" id="1524460"/>
    <lineage>
        <taxon>Bacteria</taxon>
        <taxon>Pseudomonadati</taxon>
        <taxon>Bacteroidota</taxon>
        <taxon>Saprospiria</taxon>
        <taxon>Saprospirales</taxon>
        <taxon>Haliscomenobacteraceae</taxon>
        <taxon>Phaeodactylibacter</taxon>
    </lineage>
</organism>
<gene>
    <name evidence="5" type="ORF">IX84_02445</name>
</gene>
<evidence type="ECO:0000313" key="6">
    <source>
        <dbReference type="Proteomes" id="UP000029736"/>
    </source>
</evidence>
<dbReference type="PROSITE" id="PS50005">
    <property type="entry name" value="TPR"/>
    <property type="match status" value="1"/>
</dbReference>
<comment type="caution">
    <text evidence="5">The sequence shown here is derived from an EMBL/GenBank/DDBJ whole genome shotgun (WGS) entry which is preliminary data.</text>
</comment>
<dbReference type="InterPro" id="IPR011990">
    <property type="entry name" value="TPR-like_helical_dom_sf"/>
</dbReference>
<dbReference type="Proteomes" id="UP000029736">
    <property type="component" value="Unassembled WGS sequence"/>
</dbReference>
<dbReference type="SUPFAM" id="SSF48452">
    <property type="entry name" value="TPR-like"/>
    <property type="match status" value="1"/>
</dbReference>
<dbReference type="InterPro" id="IPR019734">
    <property type="entry name" value="TPR_rpt"/>
</dbReference>
<keyword evidence="2 3" id="KW-0802">TPR repeat</keyword>
<keyword evidence="4" id="KW-0732">Signal</keyword>
<reference evidence="5 6" key="1">
    <citation type="journal article" date="2014" name="Int. J. Syst. Evol. Microbiol.">
        <title>Phaeodactylibacter xiamenensis gen. nov., sp. nov., a member of the family Saprospiraceae isolated from the marine alga Phaeodactylum tricornutum.</title>
        <authorList>
            <person name="Chen Z.Jr."/>
            <person name="Lei X."/>
            <person name="Lai Q."/>
            <person name="Li Y."/>
            <person name="Zhang B."/>
            <person name="Zhang J."/>
            <person name="Zhang H."/>
            <person name="Yang L."/>
            <person name="Zheng W."/>
            <person name="Tian Y."/>
            <person name="Yu Z."/>
            <person name="Xu H.Jr."/>
            <person name="Zheng T."/>
        </authorList>
    </citation>
    <scope>NUCLEOTIDE SEQUENCE [LARGE SCALE GENOMIC DNA]</scope>
    <source>
        <strain evidence="5 6">KD52</strain>
    </source>
</reference>
<evidence type="ECO:0000256" key="1">
    <source>
        <dbReference type="ARBA" id="ARBA00022737"/>
    </source>
</evidence>
<dbReference type="RefSeq" id="WP_044216250.1">
    <property type="nucleotide sequence ID" value="NZ_CAKZLC010000353.1"/>
</dbReference>
<keyword evidence="1" id="KW-0677">Repeat</keyword>
<name>A0A098SCR3_9BACT</name>
<dbReference type="SMART" id="SM00028">
    <property type="entry name" value="TPR"/>
    <property type="match status" value="1"/>
</dbReference>
<dbReference type="InterPro" id="IPR013105">
    <property type="entry name" value="TPR_2"/>
</dbReference>
<protein>
    <submittedName>
        <fullName evidence="5">Uncharacterized protein</fullName>
    </submittedName>
</protein>
<evidence type="ECO:0000256" key="3">
    <source>
        <dbReference type="PROSITE-ProRule" id="PRU00339"/>
    </source>
</evidence>
<accession>A0A098SCR3</accession>
<dbReference type="OrthoDB" id="9793489at2"/>